<evidence type="ECO:0000313" key="2">
    <source>
        <dbReference type="EMBL" id="NRO35710.1"/>
    </source>
</evidence>
<accession>A0A9Q5C371</accession>
<dbReference type="AlphaFoldDB" id="A0A9Q5C371"/>
<sequence>MDPTKIERTSHVLQTNFSISWWAVIPIVFMLLCAWRKVPAIPTLFINIAATVIMIFVQNPHESVQSLNNLIMNGFVAKTSDASVNALLTRDGISSMMATVALIISTLSLINFGTD</sequence>
<evidence type="ECO:0000256" key="1">
    <source>
        <dbReference type="SAM" id="Phobius"/>
    </source>
</evidence>
<dbReference type="Proteomes" id="UP000651333">
    <property type="component" value="Unassembled WGS sequence"/>
</dbReference>
<feature type="transmembrane region" description="Helical" evidence="1">
    <location>
        <begin position="40"/>
        <end position="57"/>
    </location>
</feature>
<proteinExistence type="predicted"/>
<feature type="transmembrane region" description="Helical" evidence="1">
    <location>
        <begin position="93"/>
        <end position="112"/>
    </location>
</feature>
<dbReference type="PANTHER" id="PTHR33451">
    <property type="entry name" value="MALATE-2H(+)/NA(+)-LACTATE ANTIPORTER"/>
    <property type="match status" value="1"/>
</dbReference>
<feature type="transmembrane region" description="Helical" evidence="1">
    <location>
        <begin position="12"/>
        <end position="33"/>
    </location>
</feature>
<dbReference type="PANTHER" id="PTHR33451:SF3">
    <property type="entry name" value="MALATE-2H(+)_NA(+)-LACTATE ANTIPORTER"/>
    <property type="match status" value="1"/>
</dbReference>
<keyword evidence="1" id="KW-0812">Transmembrane</keyword>
<gene>
    <name evidence="2" type="ORF">IMAU30003_01965</name>
</gene>
<comment type="caution">
    <text evidence="2">The sequence shown here is derived from an EMBL/GenBank/DDBJ whole genome shotgun (WGS) entry which is preliminary data.</text>
</comment>
<organism evidence="2 3">
    <name type="scientific">Lactobacillus helveticus</name>
    <name type="common">Lactobacillus suntoryeus</name>
    <dbReference type="NCBI Taxonomy" id="1587"/>
    <lineage>
        <taxon>Bacteria</taxon>
        <taxon>Bacillati</taxon>
        <taxon>Bacillota</taxon>
        <taxon>Bacilli</taxon>
        <taxon>Lactobacillales</taxon>
        <taxon>Lactobacillaceae</taxon>
        <taxon>Lactobacillus</taxon>
    </lineage>
</organism>
<dbReference type="InterPro" id="IPR052180">
    <property type="entry name" value="NhaC_Na-H+_Antiporter"/>
</dbReference>
<dbReference type="EMBL" id="WCHB01000107">
    <property type="protein sequence ID" value="NRO35710.1"/>
    <property type="molecule type" value="Genomic_DNA"/>
</dbReference>
<reference evidence="2" key="1">
    <citation type="submission" date="2019-09" db="EMBL/GenBank/DDBJ databases">
        <title>Comparative genomic analysis of Lactobacillus helveticus.</title>
        <authorList>
            <person name="Zhang H."/>
            <person name="Chen Y."/>
            <person name="Zhong Z."/>
        </authorList>
    </citation>
    <scope>NUCLEOTIDE SEQUENCE</scope>
    <source>
        <strain evidence="2">IMAU30003</strain>
    </source>
</reference>
<keyword evidence="1" id="KW-0472">Membrane</keyword>
<keyword evidence="1" id="KW-1133">Transmembrane helix</keyword>
<protein>
    <submittedName>
        <fullName evidence="2">Malate-2H(+)/Na(+)-lactate antiporter</fullName>
    </submittedName>
</protein>
<name>A0A9Q5C371_LACHE</name>
<evidence type="ECO:0000313" key="3">
    <source>
        <dbReference type="Proteomes" id="UP000651333"/>
    </source>
</evidence>